<protein>
    <submittedName>
        <fullName evidence="1">Uncharacterized protein</fullName>
    </submittedName>
</protein>
<dbReference type="EMBL" id="JAAGMN010000292">
    <property type="protein sequence ID" value="NEE05372.1"/>
    <property type="molecule type" value="Genomic_DNA"/>
</dbReference>
<evidence type="ECO:0000313" key="1">
    <source>
        <dbReference type="EMBL" id="NEE05372.1"/>
    </source>
</evidence>
<accession>A0A6G3WIT6</accession>
<dbReference type="AlphaFoldDB" id="A0A6G3WIT6"/>
<comment type="caution">
    <text evidence="1">The sequence shown here is derived from an EMBL/GenBank/DDBJ whole genome shotgun (WGS) entry which is preliminary data.</text>
</comment>
<proteinExistence type="predicted"/>
<sequence length="202" mass="22697">MSGEYVALCPVTEELVSHLLALAELDLTDDAAVEARMREAGWPDWSQAVRGPEYEDTPDVPDATHITPQGHFVTCDGDGSLHVPFAYLYSVDGGLLDEDCWGPMPGWSSEEGAWRPEFDAHFAAVVRQFTERLGLPDHDVRQPRYDTRYVSWRLEHNVLIVGQGPEPLSYHQFEDAHVYLVSRTVKDAPFPDGEEMRALLTT</sequence>
<gene>
    <name evidence="1" type="ORF">G3M58_02855</name>
</gene>
<reference evidence="1" key="1">
    <citation type="submission" date="2020-01" db="EMBL/GenBank/DDBJ databases">
        <title>Insect and environment-associated Actinomycetes.</title>
        <authorList>
            <person name="Currrie C."/>
            <person name="Chevrette M."/>
            <person name="Carlson C."/>
            <person name="Stubbendieck R."/>
            <person name="Wendt-Pienkowski E."/>
        </authorList>
    </citation>
    <scope>NUCLEOTIDE SEQUENCE</scope>
    <source>
        <strain evidence="1">SID7499</strain>
    </source>
</reference>
<organism evidence="1">
    <name type="scientific">Streptomyces sp. SID7499</name>
    <dbReference type="NCBI Taxonomy" id="2706086"/>
    <lineage>
        <taxon>Bacteria</taxon>
        <taxon>Bacillati</taxon>
        <taxon>Actinomycetota</taxon>
        <taxon>Actinomycetes</taxon>
        <taxon>Kitasatosporales</taxon>
        <taxon>Streptomycetaceae</taxon>
        <taxon>Streptomyces</taxon>
    </lineage>
</organism>
<name>A0A6G3WIT6_9ACTN</name>